<proteinExistence type="predicted"/>
<dbReference type="InterPro" id="IPR009267">
    <property type="entry name" value="NTP_transf_6"/>
</dbReference>
<dbReference type="Pfam" id="PF06042">
    <property type="entry name" value="NTP_transf_6"/>
    <property type="match status" value="1"/>
</dbReference>
<dbReference type="Proteomes" id="UP000005025">
    <property type="component" value="Unassembled WGS sequence"/>
</dbReference>
<reference evidence="1 2" key="1">
    <citation type="submission" date="2011-09" db="EMBL/GenBank/DDBJ databases">
        <authorList>
            <person name="Weinstock G."/>
            <person name="Sodergren E."/>
            <person name="Clifton S."/>
            <person name="Fulton L."/>
            <person name="Fulton B."/>
            <person name="Courtney L."/>
            <person name="Fronick C."/>
            <person name="Harrison M."/>
            <person name="Strong C."/>
            <person name="Farmer C."/>
            <person name="Delahaunty K."/>
            <person name="Markovic C."/>
            <person name="Hall O."/>
            <person name="Minx P."/>
            <person name="Tomlinson C."/>
            <person name="Mitreva M."/>
            <person name="Hou S."/>
            <person name="Chen J."/>
            <person name="Wollam A."/>
            <person name="Pepin K.H."/>
            <person name="Johnson M."/>
            <person name="Bhonagiri V."/>
            <person name="Zhang X."/>
            <person name="Suruliraj S."/>
            <person name="Warren W."/>
            <person name="Chinwalla A."/>
            <person name="Mardis E.R."/>
            <person name="Wilson R.K."/>
        </authorList>
    </citation>
    <scope>NUCLEOTIDE SEQUENCE [LARGE SCALE GENOMIC DNA]</scope>
    <source>
        <strain evidence="1 2">F0435</strain>
    </source>
</reference>
<dbReference type="AlphaFoldDB" id="H1LFF9"/>
<gene>
    <name evidence="1" type="ORF">HMPREF9104_01335</name>
</gene>
<sequence length="108" mass="12281">MAVIFETKRTELTDMLTIGRISMLRSDKQIKSIIRDNANLMKILKIIHDLHLKQAALATGSIRNTVWQTLSEQPITLINDIDVVFFDPTMPKSTDRLIQQDLNDCASV</sequence>
<dbReference type="PANTHER" id="PTHR39166">
    <property type="entry name" value="BLL1166 PROTEIN"/>
    <property type="match status" value="1"/>
</dbReference>
<name>H1LFF9_9LACO</name>
<dbReference type="STRING" id="797516.HMPREF9104_01335"/>
<accession>H1LFF9</accession>
<organism evidence="1 2">
    <name type="scientific">Lentilactobacillus kisonensis F0435</name>
    <dbReference type="NCBI Taxonomy" id="797516"/>
    <lineage>
        <taxon>Bacteria</taxon>
        <taxon>Bacillati</taxon>
        <taxon>Bacillota</taxon>
        <taxon>Bacilli</taxon>
        <taxon>Lactobacillales</taxon>
        <taxon>Lactobacillaceae</taxon>
        <taxon>Lentilactobacillus</taxon>
    </lineage>
</organism>
<dbReference type="PANTHER" id="PTHR39166:SF1">
    <property type="entry name" value="BLL1166 PROTEIN"/>
    <property type="match status" value="1"/>
</dbReference>
<evidence type="ECO:0000313" key="1">
    <source>
        <dbReference type="EMBL" id="EHO51784.1"/>
    </source>
</evidence>
<dbReference type="EMBL" id="AGRJ01000129">
    <property type="protein sequence ID" value="EHO51784.1"/>
    <property type="molecule type" value="Genomic_DNA"/>
</dbReference>
<dbReference type="PATRIC" id="fig|797516.3.peg.1192"/>
<protein>
    <submittedName>
        <fullName evidence="1">Uncharacterized protein</fullName>
    </submittedName>
</protein>
<evidence type="ECO:0000313" key="2">
    <source>
        <dbReference type="Proteomes" id="UP000005025"/>
    </source>
</evidence>
<dbReference type="HOGENOM" id="CLU_2193586_0_0_9"/>
<comment type="caution">
    <text evidence="1">The sequence shown here is derived from an EMBL/GenBank/DDBJ whole genome shotgun (WGS) entry which is preliminary data.</text>
</comment>